<sequence length="274" mass="29060">MTALWTEEKLEIGGTALSARVYRPGAPLRPAALVLHLHGGAFTDGDLDCSACVCRLMTEAGAVVVSIDYPLAPEHPFPAALNLSFAALGRLYAERGKWAGRGARLFVAGEEAGANLATALTLMARDQQAPPVAGQILLSPMVDASLCTQSIHAAVAGAAHCKWVDGWHLYLGGAEHAAHPYAAPLGSRRLGGLAPALIVTSDDCPMRDESFAYARRLRDCGVVVESHMLEDADDASLGMDAAIEADPHWETVLRDLFRKFLAENSAAPVRTVRA</sequence>
<keyword evidence="4" id="KW-1185">Reference proteome</keyword>
<dbReference type="Gene3D" id="3.40.50.1820">
    <property type="entry name" value="alpha/beta hydrolase"/>
    <property type="match status" value="1"/>
</dbReference>
<evidence type="ECO:0000313" key="4">
    <source>
        <dbReference type="Proteomes" id="UP001202867"/>
    </source>
</evidence>
<accession>A0ABT0DK28</accession>
<dbReference type="PANTHER" id="PTHR48081:SF8">
    <property type="entry name" value="ALPHA_BETA HYDROLASE FOLD-3 DOMAIN-CONTAINING PROTEIN-RELATED"/>
    <property type="match status" value="1"/>
</dbReference>
<dbReference type="InterPro" id="IPR013094">
    <property type="entry name" value="AB_hydrolase_3"/>
</dbReference>
<comment type="caution">
    <text evidence="3">The sequence shown here is derived from an EMBL/GenBank/DDBJ whole genome shotgun (WGS) entry which is preliminary data.</text>
</comment>
<dbReference type="PANTHER" id="PTHR48081">
    <property type="entry name" value="AB HYDROLASE SUPERFAMILY PROTEIN C4A8.06C"/>
    <property type="match status" value="1"/>
</dbReference>
<dbReference type="EMBL" id="JALKCG010000001">
    <property type="protein sequence ID" value="MCK0207641.1"/>
    <property type="molecule type" value="Genomic_DNA"/>
</dbReference>
<protein>
    <submittedName>
        <fullName evidence="3">Alpha/beta hydrolase</fullName>
    </submittedName>
</protein>
<dbReference type="Pfam" id="PF07859">
    <property type="entry name" value="Abhydrolase_3"/>
    <property type="match status" value="1"/>
</dbReference>
<gene>
    <name evidence="3" type="ORF">MWN33_06295</name>
</gene>
<proteinExistence type="predicted"/>
<name>A0ABT0DK28_9HYPH</name>
<keyword evidence="1 3" id="KW-0378">Hydrolase</keyword>
<evidence type="ECO:0000259" key="2">
    <source>
        <dbReference type="Pfam" id="PF07859"/>
    </source>
</evidence>
<organism evidence="3 4">
    <name type="scientific">Ancylobacter koreensis</name>
    <dbReference type="NCBI Taxonomy" id="266121"/>
    <lineage>
        <taxon>Bacteria</taxon>
        <taxon>Pseudomonadati</taxon>
        <taxon>Pseudomonadota</taxon>
        <taxon>Alphaproteobacteria</taxon>
        <taxon>Hyphomicrobiales</taxon>
        <taxon>Xanthobacteraceae</taxon>
        <taxon>Ancylobacter</taxon>
    </lineage>
</organism>
<dbReference type="RefSeq" id="WP_247199571.1">
    <property type="nucleotide sequence ID" value="NZ_JALKCG010000001.1"/>
</dbReference>
<reference evidence="4" key="2">
    <citation type="submission" date="2023-07" db="EMBL/GenBank/DDBJ databases">
        <title>Ancylobacter moscoviensis sp. nov., facultatively methylotrophic bacteria from activated sludge and the reclassification of Starkeya novella (Starkey 1934) Kelly et al. 2000 as Ancylobacter novellus comb. nov., Starkeya koreensis Im et al. 2006 as Ancylobacter koreensis comb.nov., Angulomicrobium tetraedrale Vasil'eva et al. 1986 as Ancylobacter tetraedralis comb. nov., Angulomicrobium amanitiforme Fritz et al. 2004 as Ancylobacter amanitiformis comb. nov. and Methylorhabdus multivorans Doronina et al. 1996 as Ancylobacter multivorans comb. nov. and emended description of the genus Ancylobacter.</title>
        <authorList>
            <person name="Doronina N."/>
            <person name="Chemodurova A."/>
            <person name="Grouzdev D."/>
            <person name="Koziaeva V."/>
            <person name="Shi W."/>
            <person name="Wu L."/>
            <person name="Kaparullina E."/>
        </authorList>
    </citation>
    <scope>NUCLEOTIDE SEQUENCE [LARGE SCALE GENOMIC DNA]</scope>
    <source>
        <strain evidence="4">Jip08</strain>
    </source>
</reference>
<dbReference type="SUPFAM" id="SSF53474">
    <property type="entry name" value="alpha/beta-Hydrolases"/>
    <property type="match status" value="1"/>
</dbReference>
<dbReference type="InterPro" id="IPR050300">
    <property type="entry name" value="GDXG_lipolytic_enzyme"/>
</dbReference>
<reference evidence="3 4" key="1">
    <citation type="submission" date="2022-04" db="EMBL/GenBank/DDBJ databases">
        <authorList>
            <person name="Grouzdev D.S."/>
            <person name="Pantiukh K.S."/>
            <person name="Krutkina M.S."/>
        </authorList>
    </citation>
    <scope>NUCLEOTIDE SEQUENCE [LARGE SCALE GENOMIC DNA]</scope>
    <source>
        <strain evidence="3 4">Jip08</strain>
    </source>
</reference>
<feature type="domain" description="Alpha/beta hydrolase fold-3" evidence="2">
    <location>
        <begin position="34"/>
        <end position="231"/>
    </location>
</feature>
<dbReference type="GO" id="GO:0016787">
    <property type="term" value="F:hydrolase activity"/>
    <property type="evidence" value="ECO:0007669"/>
    <property type="project" value="UniProtKB-KW"/>
</dbReference>
<evidence type="ECO:0000313" key="3">
    <source>
        <dbReference type="EMBL" id="MCK0207641.1"/>
    </source>
</evidence>
<dbReference type="InterPro" id="IPR029058">
    <property type="entry name" value="AB_hydrolase_fold"/>
</dbReference>
<dbReference type="Proteomes" id="UP001202867">
    <property type="component" value="Unassembled WGS sequence"/>
</dbReference>
<evidence type="ECO:0000256" key="1">
    <source>
        <dbReference type="ARBA" id="ARBA00022801"/>
    </source>
</evidence>